<dbReference type="Pfam" id="PF06958">
    <property type="entry name" value="Pyocin_S"/>
    <property type="match status" value="1"/>
</dbReference>
<evidence type="ECO:0000256" key="1">
    <source>
        <dbReference type="ARBA" id="ARBA00022529"/>
    </source>
</evidence>
<dbReference type="KEGG" id="erwi:GN242_11985"/>
<name>A0A6I6EML8_9GAMM</name>
<dbReference type="InterPro" id="IPR036302">
    <property type="entry name" value="Pyosin/cloacin_T_dom_sf"/>
</dbReference>
<feature type="domain" description="Colicin E3-like ribonuclease" evidence="6">
    <location>
        <begin position="287"/>
        <end position="369"/>
    </location>
</feature>
<dbReference type="GO" id="GO:0031640">
    <property type="term" value="P:killing of cells of another organism"/>
    <property type="evidence" value="ECO:0007669"/>
    <property type="project" value="UniProtKB-KW"/>
</dbReference>
<dbReference type="SUPFAM" id="SSF69369">
    <property type="entry name" value="Cloacin translocation domain"/>
    <property type="match status" value="1"/>
</dbReference>
<dbReference type="GO" id="GO:0003723">
    <property type="term" value="F:RNA binding"/>
    <property type="evidence" value="ECO:0007669"/>
    <property type="project" value="InterPro"/>
</dbReference>
<dbReference type="GO" id="GO:0016788">
    <property type="term" value="F:hydrolase activity, acting on ester bonds"/>
    <property type="evidence" value="ECO:0007669"/>
    <property type="project" value="InterPro"/>
</dbReference>
<dbReference type="AlphaFoldDB" id="A0A6I6EML8"/>
<dbReference type="Pfam" id="PF09000">
    <property type="entry name" value="Cytotoxic"/>
    <property type="match status" value="1"/>
</dbReference>
<dbReference type="EMBL" id="CP046509">
    <property type="protein sequence ID" value="QGU87901.1"/>
    <property type="molecule type" value="Genomic_DNA"/>
</dbReference>
<dbReference type="InterPro" id="IPR009105">
    <property type="entry name" value="Colicin_E3_ribonuclease"/>
</dbReference>
<dbReference type="SUPFAM" id="SSF63840">
    <property type="entry name" value="Ribonuclease domain of colicin E3"/>
    <property type="match status" value="1"/>
</dbReference>
<evidence type="ECO:0000256" key="2">
    <source>
        <dbReference type="ARBA" id="ARBA00023022"/>
    </source>
</evidence>
<accession>A0A6I6EML8</accession>
<dbReference type="Proteomes" id="UP000424752">
    <property type="component" value="Chromosome"/>
</dbReference>
<evidence type="ECO:0000256" key="3">
    <source>
        <dbReference type="ARBA" id="ARBA00023048"/>
    </source>
</evidence>
<keyword evidence="1" id="KW-0929">Antimicrobial</keyword>
<protein>
    <recommendedName>
        <fullName evidence="9">S-type Pyocin</fullName>
    </recommendedName>
</protein>
<dbReference type="InterPro" id="IPR036725">
    <property type="entry name" value="ColE3_ribonuclease_sf"/>
</dbReference>
<organism evidence="7 8">
    <name type="scientific">Erwinia sorbitola</name>
    <dbReference type="NCBI Taxonomy" id="2681984"/>
    <lineage>
        <taxon>Bacteria</taxon>
        <taxon>Pseudomonadati</taxon>
        <taxon>Pseudomonadota</taxon>
        <taxon>Gammaproteobacteria</taxon>
        <taxon>Enterobacterales</taxon>
        <taxon>Erwiniaceae</taxon>
        <taxon>Erwinia</taxon>
    </lineage>
</organism>
<keyword evidence="3" id="KW-0078">Bacteriocin</keyword>
<evidence type="ECO:0000259" key="6">
    <source>
        <dbReference type="Pfam" id="PF09000"/>
    </source>
</evidence>
<dbReference type="RefSeq" id="WP_156287542.1">
    <property type="nucleotide sequence ID" value="NZ_CP046509.1"/>
</dbReference>
<evidence type="ECO:0008006" key="9">
    <source>
        <dbReference type="Google" id="ProtNLM"/>
    </source>
</evidence>
<evidence type="ECO:0000313" key="7">
    <source>
        <dbReference type="EMBL" id="QGU87901.1"/>
    </source>
</evidence>
<evidence type="ECO:0000313" key="8">
    <source>
        <dbReference type="Proteomes" id="UP000424752"/>
    </source>
</evidence>
<keyword evidence="2" id="KW-0044">Antibiotic</keyword>
<dbReference type="GO" id="GO:0043022">
    <property type="term" value="F:ribosome binding"/>
    <property type="evidence" value="ECO:0007669"/>
    <property type="project" value="InterPro"/>
</dbReference>
<evidence type="ECO:0000256" key="4">
    <source>
        <dbReference type="SAM" id="MobiDB-lite"/>
    </source>
</evidence>
<feature type="region of interest" description="Disordered" evidence="4">
    <location>
        <begin position="1"/>
        <end position="36"/>
    </location>
</feature>
<proteinExistence type="predicted"/>
<dbReference type="Gene3D" id="3.10.380.10">
    <property type="entry name" value="Colicin E3-like ribonuclease domain"/>
    <property type="match status" value="1"/>
</dbReference>
<dbReference type="InterPro" id="IPR016128">
    <property type="entry name" value="Pyosin/cloacin_T_dom"/>
</dbReference>
<dbReference type="GO" id="GO:0042742">
    <property type="term" value="P:defense response to bacterium"/>
    <property type="evidence" value="ECO:0007669"/>
    <property type="project" value="UniProtKB-KW"/>
</dbReference>
<gene>
    <name evidence="7" type="ORF">GN242_11985</name>
</gene>
<feature type="domain" description="Pyosin/cloacin translocation" evidence="5">
    <location>
        <begin position="140"/>
        <end position="271"/>
    </location>
</feature>
<evidence type="ECO:0000259" key="5">
    <source>
        <dbReference type="Pfam" id="PF06958"/>
    </source>
</evidence>
<reference evidence="7 8" key="1">
    <citation type="submission" date="2019-12" db="EMBL/GenBank/DDBJ databases">
        <title>Erwinia sp. nov., isolated from droppings of birds in the Qinghai-Tiebt plateau of China.</title>
        <authorList>
            <person name="Ge Y."/>
        </authorList>
    </citation>
    <scope>NUCLEOTIDE SEQUENCE [LARGE SCALE GENOMIC DNA]</scope>
    <source>
        <strain evidence="7 8">J780</strain>
    </source>
</reference>
<sequence length="372" mass="41081">MAFYQAVPPAEPASDNDIPQHAQTAKKKKPVDDIPEPKKRSALYKWWFGNHEEVEYQRATAAATSAVNAQTAVEGASVLGLVGGSAITSGTWAVKLGEMATGLGRIAASGPGAPIAAVVMGMMPGRLNDGEQDFIDRMRLEQMREAPSRVRYMWEQDDKGNPVPHGWHTPPGKDMVRVRKMEWDSSRNAYTFITEEDPRITIIWTPDGSGVNVPSNTGNQNPVWIPNPVVVDPLPEDTRIEATTTPAPEEKSFADYILILPIADIPPIYVYLSQGRSGIPDKGHDYHPAPETSEIGISGLRQAKKKTPKQGGGGLRERWVDTKGRRIYEWDSQHGELEEFRASNGEHLGSVDYKTGEHLKTPVKGRNIKRYL</sequence>